<accession>A0A9Q0TUF1</accession>
<sequence>MQTFFGMGNLARKCVLALKAIFVTVFFESS</sequence>
<name>A0A9Q0TUF1_SALPP</name>
<gene>
    <name evidence="1" type="ORF">OIU79_006003</name>
</gene>
<reference evidence="1" key="1">
    <citation type="submission" date="2022-11" db="EMBL/GenBank/DDBJ databases">
        <authorList>
            <person name="Hyden B.L."/>
            <person name="Feng K."/>
            <person name="Yates T."/>
            <person name="Jawdy S."/>
            <person name="Smart L.B."/>
            <person name="Muchero W."/>
        </authorList>
    </citation>
    <scope>NUCLEOTIDE SEQUENCE</scope>
    <source>
        <tissue evidence="1">Shoot tip</tissue>
    </source>
</reference>
<dbReference type="OrthoDB" id="10511890at2759"/>
<keyword evidence="2" id="KW-1185">Reference proteome</keyword>
<reference evidence="1" key="2">
    <citation type="journal article" date="2023" name="Int. J. Mol. Sci.">
        <title>De Novo Assembly and Annotation of 11 Diverse Shrub Willow (Salix) Genomes Reveals Novel Gene Organization in Sex-Linked Regions.</title>
        <authorList>
            <person name="Hyden B."/>
            <person name="Feng K."/>
            <person name="Yates T.B."/>
            <person name="Jawdy S."/>
            <person name="Cereghino C."/>
            <person name="Smart L.B."/>
            <person name="Muchero W."/>
        </authorList>
    </citation>
    <scope>NUCLEOTIDE SEQUENCE</scope>
    <source>
        <tissue evidence="1">Shoot tip</tissue>
    </source>
</reference>
<dbReference type="AlphaFoldDB" id="A0A9Q0TUF1"/>
<comment type="caution">
    <text evidence="1">The sequence shown here is derived from an EMBL/GenBank/DDBJ whole genome shotgun (WGS) entry which is preliminary data.</text>
</comment>
<protein>
    <submittedName>
        <fullName evidence="1">Uncharacterized protein</fullName>
    </submittedName>
</protein>
<evidence type="ECO:0000313" key="2">
    <source>
        <dbReference type="Proteomes" id="UP001151532"/>
    </source>
</evidence>
<dbReference type="EMBL" id="JAPFFK010000014">
    <property type="protein sequence ID" value="KAJ6717979.1"/>
    <property type="molecule type" value="Genomic_DNA"/>
</dbReference>
<evidence type="ECO:0000313" key="1">
    <source>
        <dbReference type="EMBL" id="KAJ6717979.1"/>
    </source>
</evidence>
<proteinExistence type="predicted"/>
<dbReference type="Proteomes" id="UP001151532">
    <property type="component" value="Chromosome 10"/>
</dbReference>
<organism evidence="1 2">
    <name type="scientific">Salix purpurea</name>
    <name type="common">Purple osier willow</name>
    <dbReference type="NCBI Taxonomy" id="77065"/>
    <lineage>
        <taxon>Eukaryota</taxon>
        <taxon>Viridiplantae</taxon>
        <taxon>Streptophyta</taxon>
        <taxon>Embryophyta</taxon>
        <taxon>Tracheophyta</taxon>
        <taxon>Spermatophyta</taxon>
        <taxon>Magnoliopsida</taxon>
        <taxon>eudicotyledons</taxon>
        <taxon>Gunneridae</taxon>
        <taxon>Pentapetalae</taxon>
        <taxon>rosids</taxon>
        <taxon>fabids</taxon>
        <taxon>Malpighiales</taxon>
        <taxon>Salicaceae</taxon>
        <taxon>Saliceae</taxon>
        <taxon>Salix</taxon>
    </lineage>
</organism>